<comment type="caution">
    <text evidence="2">The sequence shown here is derived from an EMBL/GenBank/DDBJ whole genome shotgun (WGS) entry which is preliminary data.</text>
</comment>
<feature type="region of interest" description="Disordered" evidence="1">
    <location>
        <begin position="33"/>
        <end position="61"/>
    </location>
</feature>
<reference evidence="2 3" key="1">
    <citation type="journal article" date="2024" name="Plant J.">
        <title>Genome sequences and population genomics reveal climatic adaptation and genomic divergence between two closely related sweetgum species.</title>
        <authorList>
            <person name="Xu W.Q."/>
            <person name="Ren C.Q."/>
            <person name="Zhang X.Y."/>
            <person name="Comes H.P."/>
            <person name="Liu X.H."/>
            <person name="Li Y.G."/>
            <person name="Kettle C.J."/>
            <person name="Jalonen R."/>
            <person name="Gaisberger H."/>
            <person name="Ma Y.Z."/>
            <person name="Qiu Y.X."/>
        </authorList>
    </citation>
    <scope>NUCLEOTIDE SEQUENCE [LARGE SCALE GENOMIC DNA]</scope>
    <source>
        <strain evidence="2">Hangzhou</strain>
    </source>
</reference>
<protein>
    <submittedName>
        <fullName evidence="2">Uncharacterized protein</fullName>
    </submittedName>
</protein>
<evidence type="ECO:0000313" key="3">
    <source>
        <dbReference type="Proteomes" id="UP001415857"/>
    </source>
</evidence>
<keyword evidence="3" id="KW-1185">Reference proteome</keyword>
<evidence type="ECO:0000256" key="1">
    <source>
        <dbReference type="SAM" id="MobiDB-lite"/>
    </source>
</evidence>
<dbReference type="AlphaFoldDB" id="A0AAP0NF22"/>
<sequence>MWHCHFPTTRYSLFLINYHNTIDTSIERERKRERELEEDAMATEARHAPVTHERKVRNDLETTLPKPYLARALAAPD</sequence>
<dbReference type="Proteomes" id="UP001415857">
    <property type="component" value="Unassembled WGS sequence"/>
</dbReference>
<dbReference type="EMBL" id="JBBPBK010000014">
    <property type="protein sequence ID" value="KAK9269854.1"/>
    <property type="molecule type" value="Genomic_DNA"/>
</dbReference>
<accession>A0AAP0NF22</accession>
<proteinExistence type="predicted"/>
<name>A0AAP0NF22_LIQFO</name>
<gene>
    <name evidence="2" type="ORF">L1049_025427</name>
</gene>
<organism evidence="2 3">
    <name type="scientific">Liquidambar formosana</name>
    <name type="common">Formosan gum</name>
    <dbReference type="NCBI Taxonomy" id="63359"/>
    <lineage>
        <taxon>Eukaryota</taxon>
        <taxon>Viridiplantae</taxon>
        <taxon>Streptophyta</taxon>
        <taxon>Embryophyta</taxon>
        <taxon>Tracheophyta</taxon>
        <taxon>Spermatophyta</taxon>
        <taxon>Magnoliopsida</taxon>
        <taxon>eudicotyledons</taxon>
        <taxon>Gunneridae</taxon>
        <taxon>Pentapetalae</taxon>
        <taxon>Saxifragales</taxon>
        <taxon>Altingiaceae</taxon>
        <taxon>Liquidambar</taxon>
    </lineage>
</organism>
<feature type="compositionally biased region" description="Basic and acidic residues" evidence="1">
    <location>
        <begin position="44"/>
        <end position="60"/>
    </location>
</feature>
<evidence type="ECO:0000313" key="2">
    <source>
        <dbReference type="EMBL" id="KAK9269854.1"/>
    </source>
</evidence>